<comment type="catalytic activity">
    <reaction evidence="1">
        <text>(2R)-2-phosphoglycerate = (2R)-3-phosphoglycerate</text>
        <dbReference type="Rhea" id="RHEA:15901"/>
        <dbReference type="ChEBI" id="CHEBI:58272"/>
        <dbReference type="ChEBI" id="CHEBI:58289"/>
        <dbReference type="EC" id="5.4.2.12"/>
    </reaction>
</comment>
<dbReference type="AlphaFoldDB" id="A0A354YYG5"/>
<keyword evidence="7" id="KW-0324">Glycolysis</keyword>
<evidence type="ECO:0000256" key="3">
    <source>
        <dbReference type="ARBA" id="ARBA00004798"/>
    </source>
</evidence>
<dbReference type="GO" id="GO:0005829">
    <property type="term" value="C:cytosol"/>
    <property type="evidence" value="ECO:0007669"/>
    <property type="project" value="TreeGrafter"/>
</dbReference>
<evidence type="ECO:0000313" key="11">
    <source>
        <dbReference type="EMBL" id="HBK54383.1"/>
    </source>
</evidence>
<dbReference type="Pfam" id="PF06415">
    <property type="entry name" value="iPGM_N"/>
    <property type="match status" value="1"/>
</dbReference>
<evidence type="ECO:0000256" key="1">
    <source>
        <dbReference type="ARBA" id="ARBA00000370"/>
    </source>
</evidence>
<dbReference type="PANTHER" id="PTHR31637:SF0">
    <property type="entry name" value="2,3-BISPHOSPHOGLYCERATE-INDEPENDENT PHOSPHOGLYCERATE MUTASE"/>
    <property type="match status" value="1"/>
</dbReference>
<feature type="non-terminal residue" evidence="11">
    <location>
        <position position="1"/>
    </location>
</feature>
<accession>A0A354YYG5</accession>
<dbReference type="PANTHER" id="PTHR31637">
    <property type="entry name" value="2,3-BISPHOSPHOGLYCERATE-INDEPENDENT PHOSPHOGLYCERATE MUTASE"/>
    <property type="match status" value="1"/>
</dbReference>
<evidence type="ECO:0000256" key="7">
    <source>
        <dbReference type="ARBA" id="ARBA00023152"/>
    </source>
</evidence>
<dbReference type="GO" id="GO:0030145">
    <property type="term" value="F:manganese ion binding"/>
    <property type="evidence" value="ECO:0007669"/>
    <property type="project" value="InterPro"/>
</dbReference>
<reference evidence="11 12" key="1">
    <citation type="journal article" date="2018" name="Nat. Biotechnol.">
        <title>A standardized bacterial taxonomy based on genome phylogeny substantially revises the tree of life.</title>
        <authorList>
            <person name="Parks D.H."/>
            <person name="Chuvochina M."/>
            <person name="Waite D.W."/>
            <person name="Rinke C."/>
            <person name="Skarshewski A."/>
            <person name="Chaumeil P.A."/>
            <person name="Hugenholtz P."/>
        </authorList>
    </citation>
    <scope>NUCLEOTIDE SEQUENCE [LARGE SCALE GENOMIC DNA]</scope>
    <source>
        <strain evidence="11">UBA10948</strain>
    </source>
</reference>
<proteinExistence type="inferred from homology"/>
<evidence type="ECO:0000256" key="5">
    <source>
        <dbReference type="ARBA" id="ARBA00012026"/>
    </source>
</evidence>
<feature type="non-terminal residue" evidence="11">
    <location>
        <position position="58"/>
    </location>
</feature>
<evidence type="ECO:0000256" key="6">
    <source>
        <dbReference type="ARBA" id="ARBA00022723"/>
    </source>
</evidence>
<dbReference type="EC" id="5.4.2.12" evidence="5"/>
<evidence type="ECO:0000256" key="2">
    <source>
        <dbReference type="ARBA" id="ARBA00001936"/>
    </source>
</evidence>
<evidence type="ECO:0000256" key="9">
    <source>
        <dbReference type="ARBA" id="ARBA00023235"/>
    </source>
</evidence>
<dbReference type="InterPro" id="IPR005995">
    <property type="entry name" value="Pgm_bpd_ind"/>
</dbReference>
<dbReference type="Gene3D" id="3.40.1450.10">
    <property type="entry name" value="BPG-independent phosphoglycerate mutase, domain B"/>
    <property type="match status" value="1"/>
</dbReference>
<protein>
    <recommendedName>
        <fullName evidence="5">phosphoglycerate mutase (2,3-diphosphoglycerate-independent)</fullName>
        <ecNumber evidence="5">5.4.2.12</ecNumber>
    </recommendedName>
</protein>
<dbReference type="InterPro" id="IPR011258">
    <property type="entry name" value="BPG-indep_PGM_N"/>
</dbReference>
<dbReference type="UniPathway" id="UPA00109">
    <property type="reaction ID" value="UER00186"/>
</dbReference>
<dbReference type="GO" id="GO:0004619">
    <property type="term" value="F:phosphoglycerate mutase activity"/>
    <property type="evidence" value="ECO:0007669"/>
    <property type="project" value="UniProtKB-EC"/>
</dbReference>
<keyword evidence="9" id="KW-0413">Isomerase</keyword>
<feature type="domain" description="BPG-independent PGAM N-terminal" evidence="10">
    <location>
        <begin position="2"/>
        <end position="58"/>
    </location>
</feature>
<evidence type="ECO:0000313" key="12">
    <source>
        <dbReference type="Proteomes" id="UP000263273"/>
    </source>
</evidence>
<comment type="caution">
    <text evidence="11">The sequence shown here is derived from an EMBL/GenBank/DDBJ whole genome shotgun (WGS) entry which is preliminary data.</text>
</comment>
<comment type="similarity">
    <text evidence="4">Belongs to the BPG-independent phosphoglycerate mutase family.</text>
</comment>
<dbReference type="GO" id="GO:0006007">
    <property type="term" value="P:glucose catabolic process"/>
    <property type="evidence" value="ECO:0007669"/>
    <property type="project" value="InterPro"/>
</dbReference>
<evidence type="ECO:0000256" key="4">
    <source>
        <dbReference type="ARBA" id="ARBA00008819"/>
    </source>
</evidence>
<organism evidence="11 12">
    <name type="scientific">Syntrophomonas wolfei</name>
    <dbReference type="NCBI Taxonomy" id="863"/>
    <lineage>
        <taxon>Bacteria</taxon>
        <taxon>Bacillati</taxon>
        <taxon>Bacillota</taxon>
        <taxon>Clostridia</taxon>
        <taxon>Eubacteriales</taxon>
        <taxon>Syntrophomonadaceae</taxon>
        <taxon>Syntrophomonas</taxon>
    </lineage>
</organism>
<evidence type="ECO:0000259" key="10">
    <source>
        <dbReference type="Pfam" id="PF06415"/>
    </source>
</evidence>
<comment type="pathway">
    <text evidence="3">Carbohydrate degradation; glycolysis; pyruvate from D-glyceraldehyde 3-phosphate: step 3/5.</text>
</comment>
<evidence type="ECO:0000256" key="8">
    <source>
        <dbReference type="ARBA" id="ARBA00023211"/>
    </source>
</evidence>
<name>A0A354YYG5_9FIRM</name>
<comment type="cofactor">
    <cofactor evidence="2">
        <name>Mn(2+)</name>
        <dbReference type="ChEBI" id="CHEBI:29035"/>
    </cofactor>
</comment>
<dbReference type="Proteomes" id="UP000263273">
    <property type="component" value="Unassembled WGS sequence"/>
</dbReference>
<keyword evidence="8" id="KW-0464">Manganese</keyword>
<gene>
    <name evidence="11" type="ORF">DDZ44_10640</name>
</gene>
<dbReference type="GO" id="GO:0006096">
    <property type="term" value="P:glycolytic process"/>
    <property type="evidence" value="ECO:0007669"/>
    <property type="project" value="UniProtKB-UniPathway"/>
</dbReference>
<dbReference type="EMBL" id="DNZF01000230">
    <property type="protein sequence ID" value="HBK54383.1"/>
    <property type="molecule type" value="Genomic_DNA"/>
</dbReference>
<keyword evidence="6" id="KW-0479">Metal-binding</keyword>
<sequence>CQMQEVEKVFVHAFLDGRDVGPQTAGKYIAELEKEMRRLGVGKMATLGGRFYGMDRDK</sequence>
<dbReference type="SUPFAM" id="SSF64158">
    <property type="entry name" value="2,3-Bisphosphoglycerate-independent phosphoglycerate mutase, substrate-binding domain"/>
    <property type="match status" value="1"/>
</dbReference>
<dbReference type="InterPro" id="IPR036646">
    <property type="entry name" value="PGAM_B_sf"/>
</dbReference>